<name>A0A7W1XAV8_9BACL</name>
<evidence type="ECO:0000313" key="3">
    <source>
        <dbReference type="Proteomes" id="UP000530514"/>
    </source>
</evidence>
<feature type="transmembrane region" description="Helical" evidence="1">
    <location>
        <begin position="32"/>
        <end position="53"/>
    </location>
</feature>
<protein>
    <submittedName>
        <fullName evidence="2">Uncharacterized protein</fullName>
    </submittedName>
</protein>
<reference evidence="2 3" key="1">
    <citation type="submission" date="2020-07" db="EMBL/GenBank/DDBJ databases">
        <authorList>
            <person name="Feng H."/>
        </authorList>
    </citation>
    <scope>NUCLEOTIDE SEQUENCE [LARGE SCALE GENOMIC DNA]</scope>
    <source>
        <strain evidence="3">s-11</strain>
    </source>
</reference>
<feature type="transmembrane region" description="Helical" evidence="1">
    <location>
        <begin position="6"/>
        <end position="25"/>
    </location>
</feature>
<evidence type="ECO:0000313" key="2">
    <source>
        <dbReference type="EMBL" id="MBA4543303.1"/>
    </source>
</evidence>
<gene>
    <name evidence="2" type="ORF">H1164_10390</name>
</gene>
<comment type="caution">
    <text evidence="2">The sequence shown here is derived from an EMBL/GenBank/DDBJ whole genome shotgun (WGS) entry which is preliminary data.</text>
</comment>
<sequence length="63" mass="6653">MTALSVIPVIVYRWIALIAIAIIFIKMCRNAIAIILIVMGRIATAICPIAAVISGEGKGWDGG</sequence>
<dbReference type="AlphaFoldDB" id="A0A7W1XAV8"/>
<accession>A0A7W1XAV8</accession>
<keyword evidence="1" id="KW-0812">Transmembrane</keyword>
<dbReference type="RefSeq" id="WP_033100029.1">
    <property type="nucleotide sequence ID" value="NZ_JACEIP010000014.1"/>
</dbReference>
<dbReference type="EMBL" id="JACEIP010000014">
    <property type="protein sequence ID" value="MBA4543303.1"/>
    <property type="molecule type" value="Genomic_DNA"/>
</dbReference>
<evidence type="ECO:0000256" key="1">
    <source>
        <dbReference type="SAM" id="Phobius"/>
    </source>
</evidence>
<keyword evidence="1" id="KW-0472">Membrane</keyword>
<proteinExistence type="predicted"/>
<organism evidence="2 3">
    <name type="scientific">Thermoactinomyces daqus</name>
    <dbReference type="NCBI Taxonomy" id="1329516"/>
    <lineage>
        <taxon>Bacteria</taxon>
        <taxon>Bacillati</taxon>
        <taxon>Bacillota</taxon>
        <taxon>Bacilli</taxon>
        <taxon>Bacillales</taxon>
        <taxon>Thermoactinomycetaceae</taxon>
        <taxon>Thermoactinomyces</taxon>
    </lineage>
</organism>
<keyword evidence="1" id="KW-1133">Transmembrane helix</keyword>
<keyword evidence="3" id="KW-1185">Reference proteome</keyword>
<dbReference type="Proteomes" id="UP000530514">
    <property type="component" value="Unassembled WGS sequence"/>
</dbReference>